<dbReference type="InterPro" id="IPR009718">
    <property type="entry name" value="Rex_DNA-bd_C_dom"/>
</dbReference>
<dbReference type="GO" id="GO:0003700">
    <property type="term" value="F:DNA-binding transcription factor activity"/>
    <property type="evidence" value="ECO:0007669"/>
    <property type="project" value="UniProtKB-UniRule"/>
</dbReference>
<dbReference type="GO" id="GO:0003677">
    <property type="term" value="F:DNA binding"/>
    <property type="evidence" value="ECO:0007669"/>
    <property type="project" value="UniProtKB-UniRule"/>
</dbReference>
<evidence type="ECO:0000259" key="8">
    <source>
        <dbReference type="Pfam" id="PF06971"/>
    </source>
</evidence>
<dbReference type="InterPro" id="IPR036390">
    <property type="entry name" value="WH_DNA-bd_sf"/>
</dbReference>
<dbReference type="Gene3D" id="3.40.50.720">
    <property type="entry name" value="NAD(P)-binding Rossmann-like Domain"/>
    <property type="match status" value="1"/>
</dbReference>
<comment type="subunit">
    <text evidence="6">Homodimer.</text>
</comment>
<dbReference type="SUPFAM" id="SSF51735">
    <property type="entry name" value="NAD(P)-binding Rossmann-fold domains"/>
    <property type="match status" value="1"/>
</dbReference>
<keyword evidence="3 6" id="KW-0805">Transcription regulation</keyword>
<reference evidence="10" key="1">
    <citation type="submission" date="2016-01" db="EMBL/GenBank/DDBJ databases">
        <authorList>
            <person name="Mitreva M."/>
            <person name="Pepin K.H."/>
            <person name="Mihindukulasuriya K.A."/>
            <person name="Fulton R."/>
            <person name="Fronick C."/>
            <person name="O'Laughlin M."/>
            <person name="Miner T."/>
            <person name="Herter B."/>
            <person name="Rosa B.A."/>
            <person name="Cordes M."/>
            <person name="Tomlinson C."/>
            <person name="Wollam A."/>
            <person name="Palsikar V.B."/>
            <person name="Mardis E.R."/>
            <person name="Wilson R.K."/>
        </authorList>
    </citation>
    <scope>NUCLEOTIDE SEQUENCE [LARGE SCALE GENOMIC DNA]</scope>
    <source>
        <strain evidence="10">KA00185</strain>
    </source>
</reference>
<feature type="domain" description="CoA-binding" evidence="7">
    <location>
        <begin position="93"/>
        <end position="196"/>
    </location>
</feature>
<dbReference type="EMBL" id="LSDD01000086">
    <property type="protein sequence ID" value="KXB65801.1"/>
    <property type="molecule type" value="Genomic_DNA"/>
</dbReference>
<evidence type="ECO:0000256" key="1">
    <source>
        <dbReference type="ARBA" id="ARBA00022490"/>
    </source>
</evidence>
<dbReference type="GO" id="GO:0005737">
    <property type="term" value="C:cytoplasm"/>
    <property type="evidence" value="ECO:0007669"/>
    <property type="project" value="UniProtKB-SubCell"/>
</dbReference>
<feature type="binding site" evidence="6">
    <location>
        <begin position="102"/>
        <end position="107"/>
    </location>
    <ligand>
        <name>NAD(+)</name>
        <dbReference type="ChEBI" id="CHEBI:57540"/>
    </ligand>
</feature>
<dbReference type="NCBIfam" id="NF003996">
    <property type="entry name" value="PRK05472.2-5"/>
    <property type="match status" value="1"/>
</dbReference>
<dbReference type="NCBIfam" id="NF003995">
    <property type="entry name" value="PRK05472.2-4"/>
    <property type="match status" value="1"/>
</dbReference>
<dbReference type="AlphaFoldDB" id="A0A134ADL8"/>
<sequence length="232" mass="25891">MDNFLIFIGGNMKLKKLEISERVVQRLTEYLSILKEARKQDNEINSIELAKIMNTTSAQVRKDLSTFGEFGVRGKGYDVDKLIEIITEILGIDKINNVIIVGHGKMGEMLSSNLDVLGEGFKIVGIFDKDSNKIGKIAANDLIVQDIRNVGEFIKNMKNDSNTKIDMAILAVVKEQAQIAAEGLVKNGISAILNMTTYKLELGENVKVVDMDISAKLQELNFWRINNISEKI</sequence>
<dbReference type="PANTHER" id="PTHR35786">
    <property type="entry name" value="REDOX-SENSING TRANSCRIPTIONAL REPRESSOR REX"/>
    <property type="match status" value="1"/>
</dbReference>
<evidence type="ECO:0000313" key="9">
    <source>
        <dbReference type="EMBL" id="KXB65801.1"/>
    </source>
</evidence>
<comment type="subcellular location">
    <subcellularLocation>
        <location evidence="6">Cytoplasm</location>
    </subcellularLocation>
</comment>
<evidence type="ECO:0000313" key="10">
    <source>
        <dbReference type="Proteomes" id="UP000070483"/>
    </source>
</evidence>
<evidence type="ECO:0000256" key="5">
    <source>
        <dbReference type="ARBA" id="ARBA00023163"/>
    </source>
</evidence>
<dbReference type="Gene3D" id="1.10.10.10">
    <property type="entry name" value="Winged helix-like DNA-binding domain superfamily/Winged helix DNA-binding domain"/>
    <property type="match status" value="1"/>
</dbReference>
<feature type="domain" description="Rex DNA-binding C-terminal" evidence="8">
    <location>
        <begin position="18"/>
        <end position="65"/>
    </location>
</feature>
<evidence type="ECO:0000259" key="7">
    <source>
        <dbReference type="Pfam" id="PF02629"/>
    </source>
</evidence>
<keyword evidence="4 6" id="KW-0238">DNA-binding</keyword>
<dbReference type="PANTHER" id="PTHR35786:SF1">
    <property type="entry name" value="REDOX-SENSING TRANSCRIPTIONAL REPRESSOR REX 1"/>
    <property type="match status" value="1"/>
</dbReference>
<accession>A0A134ADL8</accession>
<dbReference type="InterPro" id="IPR003781">
    <property type="entry name" value="CoA-bd"/>
</dbReference>
<comment type="function">
    <text evidence="6">Modulates transcription in response to changes in cellular NADH/NAD(+) redox state.</text>
</comment>
<evidence type="ECO:0000256" key="2">
    <source>
        <dbReference type="ARBA" id="ARBA00022491"/>
    </source>
</evidence>
<dbReference type="NCBIfam" id="NF003994">
    <property type="entry name" value="PRK05472.2-3"/>
    <property type="match status" value="1"/>
</dbReference>
<gene>
    <name evidence="6" type="primary">rex</name>
    <name evidence="9" type="ORF">HMPREF3180_01108</name>
</gene>
<dbReference type="InterPro" id="IPR036291">
    <property type="entry name" value="NAD(P)-bd_dom_sf"/>
</dbReference>
<keyword evidence="5 6" id="KW-0804">Transcription</keyword>
<keyword evidence="6" id="KW-0520">NAD</keyword>
<dbReference type="SUPFAM" id="SSF46785">
    <property type="entry name" value="Winged helix' DNA-binding domain"/>
    <property type="match status" value="1"/>
</dbReference>
<dbReference type="Pfam" id="PF06971">
    <property type="entry name" value="Put_DNA-bind_N"/>
    <property type="match status" value="1"/>
</dbReference>
<comment type="caution">
    <text evidence="9">The sequence shown here is derived from an EMBL/GenBank/DDBJ whole genome shotgun (WGS) entry which is preliminary data.</text>
</comment>
<evidence type="ECO:0000256" key="6">
    <source>
        <dbReference type="HAMAP-Rule" id="MF_01131"/>
    </source>
</evidence>
<proteinExistence type="inferred from homology"/>
<keyword evidence="10" id="KW-1185">Reference proteome</keyword>
<keyword evidence="1 6" id="KW-0963">Cytoplasm</keyword>
<dbReference type="GO" id="GO:0045892">
    <property type="term" value="P:negative regulation of DNA-templated transcription"/>
    <property type="evidence" value="ECO:0007669"/>
    <property type="project" value="InterPro"/>
</dbReference>
<dbReference type="STRING" id="157687.HMPREF3180_01108"/>
<dbReference type="InterPro" id="IPR036388">
    <property type="entry name" value="WH-like_DNA-bd_sf"/>
</dbReference>
<comment type="similarity">
    <text evidence="6">Belongs to the transcriptional regulatory Rex family.</text>
</comment>
<evidence type="ECO:0000256" key="3">
    <source>
        <dbReference type="ARBA" id="ARBA00023015"/>
    </source>
</evidence>
<dbReference type="PATRIC" id="fig|157687.3.peg.1103"/>
<dbReference type="HAMAP" id="MF_01131">
    <property type="entry name" value="Rex"/>
    <property type="match status" value="1"/>
</dbReference>
<protein>
    <recommendedName>
        <fullName evidence="6">Redox-sensing transcriptional repressor Rex</fullName>
    </recommendedName>
</protein>
<evidence type="ECO:0000256" key="4">
    <source>
        <dbReference type="ARBA" id="ARBA00023125"/>
    </source>
</evidence>
<keyword evidence="2 6" id="KW-0678">Repressor</keyword>
<name>A0A134ADL8_9FUSO</name>
<dbReference type="InterPro" id="IPR022876">
    <property type="entry name" value="Tscrpt_rep_Rex"/>
</dbReference>
<dbReference type="Proteomes" id="UP000070483">
    <property type="component" value="Unassembled WGS sequence"/>
</dbReference>
<dbReference type="Pfam" id="PF02629">
    <property type="entry name" value="CoA_binding"/>
    <property type="match status" value="1"/>
</dbReference>
<dbReference type="GO" id="GO:0051775">
    <property type="term" value="P:response to redox state"/>
    <property type="evidence" value="ECO:0007669"/>
    <property type="project" value="InterPro"/>
</dbReference>
<comment type="caution">
    <text evidence="6">Lacks conserved residue(s) required for the propagation of feature annotation.</text>
</comment>
<organism evidence="9 10">
    <name type="scientific">Leptotrichia wadei</name>
    <dbReference type="NCBI Taxonomy" id="157687"/>
    <lineage>
        <taxon>Bacteria</taxon>
        <taxon>Fusobacteriati</taxon>
        <taxon>Fusobacteriota</taxon>
        <taxon>Fusobacteriia</taxon>
        <taxon>Fusobacteriales</taxon>
        <taxon>Leptotrichiaceae</taxon>
        <taxon>Leptotrichia</taxon>
    </lineage>
</organism>